<feature type="domain" description="RNA polymerase sigma-70 region 2" evidence="5">
    <location>
        <begin position="54"/>
        <end position="118"/>
    </location>
</feature>
<organism evidence="7 8">
    <name type="scientific">Thermoflexibacter ruber</name>
    <dbReference type="NCBI Taxonomy" id="1003"/>
    <lineage>
        <taxon>Bacteria</taxon>
        <taxon>Pseudomonadati</taxon>
        <taxon>Bacteroidota</taxon>
        <taxon>Cytophagia</taxon>
        <taxon>Cytophagales</taxon>
        <taxon>Thermoflexibacteraceae</taxon>
        <taxon>Thermoflexibacter</taxon>
    </lineage>
</organism>
<gene>
    <name evidence="7" type="ORF">SAMN04488541_104820</name>
</gene>
<comment type="similarity">
    <text evidence="1">Belongs to the sigma-70 factor family. ECF subfamily.</text>
</comment>
<keyword evidence="2" id="KW-0805">Transcription regulation</keyword>
<dbReference type="EMBL" id="FONY01000048">
    <property type="protein sequence ID" value="SFF52619.1"/>
    <property type="molecule type" value="Genomic_DNA"/>
</dbReference>
<feature type="domain" description="RNA polymerase sigma factor 70 region 4 type 2" evidence="6">
    <location>
        <begin position="152"/>
        <end position="202"/>
    </location>
</feature>
<evidence type="ECO:0000259" key="6">
    <source>
        <dbReference type="Pfam" id="PF08281"/>
    </source>
</evidence>
<keyword evidence="3" id="KW-0731">Sigma factor</keyword>
<dbReference type="STRING" id="1003.SAMN04488541_104820"/>
<dbReference type="InterPro" id="IPR007627">
    <property type="entry name" value="RNA_pol_sigma70_r2"/>
</dbReference>
<keyword evidence="8" id="KW-1185">Reference proteome</keyword>
<dbReference type="InterPro" id="IPR013325">
    <property type="entry name" value="RNA_pol_sigma_r2"/>
</dbReference>
<dbReference type="InterPro" id="IPR014284">
    <property type="entry name" value="RNA_pol_sigma-70_dom"/>
</dbReference>
<evidence type="ECO:0000256" key="3">
    <source>
        <dbReference type="ARBA" id="ARBA00023082"/>
    </source>
</evidence>
<evidence type="ECO:0000256" key="4">
    <source>
        <dbReference type="ARBA" id="ARBA00023163"/>
    </source>
</evidence>
<dbReference type="NCBIfam" id="TIGR02985">
    <property type="entry name" value="Sig70_bacteroi1"/>
    <property type="match status" value="1"/>
</dbReference>
<dbReference type="Gene3D" id="1.10.10.10">
    <property type="entry name" value="Winged helix-like DNA-binding domain superfamily/Winged helix DNA-binding domain"/>
    <property type="match status" value="1"/>
</dbReference>
<evidence type="ECO:0000256" key="2">
    <source>
        <dbReference type="ARBA" id="ARBA00023015"/>
    </source>
</evidence>
<evidence type="ECO:0000313" key="7">
    <source>
        <dbReference type="EMBL" id="SFF52619.1"/>
    </source>
</evidence>
<dbReference type="GO" id="GO:0003677">
    <property type="term" value="F:DNA binding"/>
    <property type="evidence" value="ECO:0007669"/>
    <property type="project" value="InterPro"/>
</dbReference>
<proteinExistence type="inferred from homology"/>
<dbReference type="GO" id="GO:0016987">
    <property type="term" value="F:sigma factor activity"/>
    <property type="evidence" value="ECO:0007669"/>
    <property type="project" value="UniProtKB-KW"/>
</dbReference>
<evidence type="ECO:0000259" key="5">
    <source>
        <dbReference type="Pfam" id="PF04542"/>
    </source>
</evidence>
<name>A0A1I2JEA2_9BACT</name>
<dbReference type="OrthoDB" id="1524077at2"/>
<sequence>MKLHLPFAKNLDRNKSSLSLKSEDLETEPIVVDDDEIFIRKLLESNPEKGYELLFKRYYRSLCSHAVRFLYSKELAEDIVSEVFLVFWQKKIYQQIKTSYRAYLFTSVRHQAFMFLRAELSKHKNIDLVDWKAQADLPITPQQIMQYNELYLQMEEAIKAIPPQAQKVFLMSRFEGKKNQTIADELQVSLKTVEGHITKALSILRKLLLFDSNV</sequence>
<dbReference type="Pfam" id="PF08281">
    <property type="entry name" value="Sigma70_r4_2"/>
    <property type="match status" value="1"/>
</dbReference>
<dbReference type="NCBIfam" id="TIGR02937">
    <property type="entry name" value="sigma70-ECF"/>
    <property type="match status" value="1"/>
</dbReference>
<dbReference type="InterPro" id="IPR013249">
    <property type="entry name" value="RNA_pol_sigma70_r4_t2"/>
</dbReference>
<dbReference type="InterPro" id="IPR036388">
    <property type="entry name" value="WH-like_DNA-bd_sf"/>
</dbReference>
<dbReference type="SUPFAM" id="SSF88946">
    <property type="entry name" value="Sigma2 domain of RNA polymerase sigma factors"/>
    <property type="match status" value="1"/>
</dbReference>
<dbReference type="AlphaFoldDB" id="A0A1I2JEA2"/>
<reference evidence="7 8" key="1">
    <citation type="submission" date="2016-10" db="EMBL/GenBank/DDBJ databases">
        <authorList>
            <person name="de Groot N.N."/>
        </authorList>
    </citation>
    <scope>NUCLEOTIDE SEQUENCE [LARGE SCALE GENOMIC DNA]</scope>
    <source>
        <strain>GEY</strain>
        <strain evidence="8">DSM 9560</strain>
    </source>
</reference>
<dbReference type="Gene3D" id="1.10.1740.10">
    <property type="match status" value="1"/>
</dbReference>
<dbReference type="Pfam" id="PF04542">
    <property type="entry name" value="Sigma70_r2"/>
    <property type="match status" value="1"/>
</dbReference>
<evidence type="ECO:0000256" key="1">
    <source>
        <dbReference type="ARBA" id="ARBA00010641"/>
    </source>
</evidence>
<dbReference type="SUPFAM" id="SSF88659">
    <property type="entry name" value="Sigma3 and sigma4 domains of RNA polymerase sigma factors"/>
    <property type="match status" value="1"/>
</dbReference>
<accession>A0A1I2JEA2</accession>
<protein>
    <submittedName>
        <fullName evidence="7">RNA polymerase sigma-70 factor, ECF subfamily</fullName>
    </submittedName>
</protein>
<dbReference type="Proteomes" id="UP000199513">
    <property type="component" value="Unassembled WGS sequence"/>
</dbReference>
<dbReference type="InterPro" id="IPR013324">
    <property type="entry name" value="RNA_pol_sigma_r3/r4-like"/>
</dbReference>
<dbReference type="InterPro" id="IPR039425">
    <property type="entry name" value="RNA_pol_sigma-70-like"/>
</dbReference>
<dbReference type="InterPro" id="IPR014327">
    <property type="entry name" value="RNA_pol_sigma70_bacteroid"/>
</dbReference>
<evidence type="ECO:0000313" key="8">
    <source>
        <dbReference type="Proteomes" id="UP000199513"/>
    </source>
</evidence>
<dbReference type="RefSeq" id="WP_091549141.1">
    <property type="nucleotide sequence ID" value="NZ_FONY01000048.1"/>
</dbReference>
<dbReference type="PANTHER" id="PTHR43133:SF46">
    <property type="entry name" value="RNA POLYMERASE SIGMA-70 FACTOR ECF SUBFAMILY"/>
    <property type="match status" value="1"/>
</dbReference>
<dbReference type="PANTHER" id="PTHR43133">
    <property type="entry name" value="RNA POLYMERASE ECF-TYPE SIGMA FACTO"/>
    <property type="match status" value="1"/>
</dbReference>
<dbReference type="GO" id="GO:0006352">
    <property type="term" value="P:DNA-templated transcription initiation"/>
    <property type="evidence" value="ECO:0007669"/>
    <property type="project" value="InterPro"/>
</dbReference>
<keyword evidence="4" id="KW-0804">Transcription</keyword>